<organism evidence="3">
    <name type="scientific">Skeletonema marinoi</name>
    <dbReference type="NCBI Taxonomy" id="267567"/>
    <lineage>
        <taxon>Eukaryota</taxon>
        <taxon>Sar</taxon>
        <taxon>Stramenopiles</taxon>
        <taxon>Ochrophyta</taxon>
        <taxon>Bacillariophyta</taxon>
        <taxon>Coscinodiscophyceae</taxon>
        <taxon>Thalassiosirophycidae</taxon>
        <taxon>Thalassiosirales</taxon>
        <taxon>Skeletonemataceae</taxon>
        <taxon>Skeletonema</taxon>
        <taxon>Skeletonema marinoi-dohrnii complex</taxon>
    </lineage>
</organism>
<name>A0A7S2LV98_9STRA</name>
<feature type="compositionally biased region" description="Polar residues" evidence="2">
    <location>
        <begin position="1"/>
        <end position="10"/>
    </location>
</feature>
<accession>A0A7S2LV98</accession>
<evidence type="ECO:0000256" key="1">
    <source>
        <dbReference type="SAM" id="Coils"/>
    </source>
</evidence>
<protein>
    <submittedName>
        <fullName evidence="3">Uncharacterized protein</fullName>
    </submittedName>
</protein>
<gene>
    <name evidence="3" type="ORF">SMAR0320_LOCUS16163</name>
</gene>
<feature type="region of interest" description="Disordered" evidence="2">
    <location>
        <begin position="1"/>
        <end position="77"/>
    </location>
</feature>
<sequence>MSTSRTSASSGFDPEEFRRQIAGSLSPAPSVSGGSVSSGSAARQPSPRPPSSGRSSLPRGVNTSGPTLSARAGVSSGGGLSGKFIKFPVKLVPADVCGGVVKSLQGDMMCISERCSVLRHQRVKVHGFPDEPTYCLGGSRSTVVHPSPVIKQYDCTPELEEMLESLDTMEVPEWTQLCDVTAEEMAKQKAATNKSRGVKVETEDPLKLHEFMPIPSRDKVDLDPSLLGTEEDDAGVEACRNILKFLESTDIALDYANVALEDTHDNQVRIANKLDYVCQLVLRIENVLGDREYLLKEFDNLANGMFNLLEEGVALGVELEDMGIKMEELENMLNMKLTIANEESAKALNQLKEEMESLNSSPAATDLSTVLDDAGRLLPDLEIGMVDGKIFTLSDIIRKVLKLEEDGKDMRGMIEAKGGVSIGTMTFASVDELGDLIRRELPSGVKAGVIRCFVDAILLFVHVDDPSTADQANYKKLNQDLTAKDCSLISQCHSSMCPQYTGTAKDYIPGKAIECFSSPACWEGDGLDGKQSSIAGDADKSAAKLKGLAESLLKDSPTLLSLALLMGDRSEKWHTKFHAHLASELKTLEKLKLPTDDIFLLFSDLFRLIVELFHAERTSVHAIDDDVDSVDRLTVLIWTTLKVHGLMQDFIDAKFKNHPIVQAAFVRFLTTKIGQNTAAALSANVKSLEKKFTAVDTKAELAAKKSKEAASTARSTADSLAALKTKNPQLNN</sequence>
<dbReference type="EMBL" id="HBGZ01022561">
    <property type="protein sequence ID" value="CAD9617383.1"/>
    <property type="molecule type" value="Transcribed_RNA"/>
</dbReference>
<evidence type="ECO:0000256" key="2">
    <source>
        <dbReference type="SAM" id="MobiDB-lite"/>
    </source>
</evidence>
<feature type="coiled-coil region" evidence="1">
    <location>
        <begin position="334"/>
        <end position="361"/>
    </location>
</feature>
<proteinExistence type="predicted"/>
<evidence type="ECO:0000313" key="3">
    <source>
        <dbReference type="EMBL" id="CAD9617383.1"/>
    </source>
</evidence>
<keyword evidence="1" id="KW-0175">Coiled coil</keyword>
<feature type="region of interest" description="Disordered" evidence="2">
    <location>
        <begin position="706"/>
        <end position="732"/>
    </location>
</feature>
<dbReference type="AlphaFoldDB" id="A0A7S2LV98"/>
<reference evidence="3" key="1">
    <citation type="submission" date="2021-01" db="EMBL/GenBank/DDBJ databases">
        <authorList>
            <person name="Corre E."/>
            <person name="Pelletier E."/>
            <person name="Niang G."/>
            <person name="Scheremetjew M."/>
            <person name="Finn R."/>
            <person name="Kale V."/>
            <person name="Holt S."/>
            <person name="Cochrane G."/>
            <person name="Meng A."/>
            <person name="Brown T."/>
            <person name="Cohen L."/>
        </authorList>
    </citation>
    <scope>NUCLEOTIDE SEQUENCE</scope>
    <source>
        <strain evidence="3">SM1012Den-03</strain>
    </source>
</reference>
<feature type="compositionally biased region" description="Low complexity" evidence="2">
    <location>
        <begin position="22"/>
        <end position="60"/>
    </location>
</feature>